<dbReference type="Pfam" id="PF01636">
    <property type="entry name" value="APH"/>
    <property type="match status" value="1"/>
</dbReference>
<dbReference type="OrthoDB" id="236897at2"/>
<keyword evidence="2" id="KW-0808">Transferase</keyword>
<dbReference type="GO" id="GO:0016740">
    <property type="term" value="F:transferase activity"/>
    <property type="evidence" value="ECO:0007669"/>
    <property type="project" value="UniProtKB-KW"/>
</dbReference>
<dbReference type="RefSeq" id="WP_106240135.1">
    <property type="nucleotide sequence ID" value="NZ_PVZC01000001.1"/>
</dbReference>
<evidence type="ECO:0000313" key="3">
    <source>
        <dbReference type="Proteomes" id="UP000237846"/>
    </source>
</evidence>
<dbReference type="InterPro" id="IPR002575">
    <property type="entry name" value="Aminoglycoside_PTrfase"/>
</dbReference>
<dbReference type="AlphaFoldDB" id="A0A2T0QEY3"/>
<feature type="domain" description="Aminoglycoside phosphotransferase" evidence="1">
    <location>
        <begin position="101"/>
        <end position="179"/>
    </location>
</feature>
<dbReference type="EMBL" id="PVZC01000001">
    <property type="protein sequence ID" value="PRY02478.1"/>
    <property type="molecule type" value="Genomic_DNA"/>
</dbReference>
<protein>
    <submittedName>
        <fullName evidence="2">Phosphotransferase family enzyme</fullName>
    </submittedName>
</protein>
<keyword evidence="3" id="KW-1185">Reference proteome</keyword>
<dbReference type="Gene3D" id="3.90.1200.10">
    <property type="match status" value="1"/>
</dbReference>
<gene>
    <name evidence="2" type="ORF">CLV72_1011080</name>
</gene>
<comment type="caution">
    <text evidence="2">The sequence shown here is derived from an EMBL/GenBank/DDBJ whole genome shotgun (WGS) entry which is preliminary data.</text>
</comment>
<evidence type="ECO:0000313" key="2">
    <source>
        <dbReference type="EMBL" id="PRY02478.1"/>
    </source>
</evidence>
<organism evidence="2 3">
    <name type="scientific">Allonocardiopsis opalescens</name>
    <dbReference type="NCBI Taxonomy" id="1144618"/>
    <lineage>
        <taxon>Bacteria</taxon>
        <taxon>Bacillati</taxon>
        <taxon>Actinomycetota</taxon>
        <taxon>Actinomycetes</taxon>
        <taxon>Streptosporangiales</taxon>
        <taxon>Allonocardiopsis</taxon>
    </lineage>
</organism>
<name>A0A2T0QEY3_9ACTN</name>
<proteinExistence type="predicted"/>
<dbReference type="SUPFAM" id="SSF56112">
    <property type="entry name" value="Protein kinase-like (PK-like)"/>
    <property type="match status" value="1"/>
</dbReference>
<evidence type="ECO:0000259" key="1">
    <source>
        <dbReference type="Pfam" id="PF01636"/>
    </source>
</evidence>
<dbReference type="InterPro" id="IPR011009">
    <property type="entry name" value="Kinase-like_dom_sf"/>
</dbReference>
<reference evidence="2 3" key="1">
    <citation type="submission" date="2018-03" db="EMBL/GenBank/DDBJ databases">
        <title>Genomic Encyclopedia of Archaeal and Bacterial Type Strains, Phase II (KMG-II): from individual species to whole genera.</title>
        <authorList>
            <person name="Goeker M."/>
        </authorList>
    </citation>
    <scope>NUCLEOTIDE SEQUENCE [LARGE SCALE GENOMIC DNA]</scope>
    <source>
        <strain evidence="2 3">DSM 45601</strain>
    </source>
</reference>
<accession>A0A2T0QEY3</accession>
<sequence length="268" mass="28422">MDGEHDDGPEVALAGGGRTAVSRRGGTVLRAPGPWSATVVELLRHLEAVGFRGAPRAVGTGFDPATGREALTFIEGGFVHPGPWSEAGAFAVGELLGELHRATASFRVPDRAVWRPWYGRRLGRRPPVIGHCDAGPWNIVAREGLPVAFIDWEAAGPVDPVVELAQVCWLNAQLHDDDVAGRVGLGSPDDRAARLALIADGYRLGAADRAELVDTIITVAVQDAADQAVEAAITPDGGDTAALWGLAWRIRAAAWIQRHRRLLEAALG</sequence>
<dbReference type="Proteomes" id="UP000237846">
    <property type="component" value="Unassembled WGS sequence"/>
</dbReference>